<dbReference type="PANTHER" id="PTHR19959:SF119">
    <property type="entry name" value="FUNGAL LIPASE-LIKE DOMAIN-CONTAINING PROTEIN"/>
    <property type="match status" value="1"/>
</dbReference>
<evidence type="ECO:0000313" key="3">
    <source>
        <dbReference type="Proteomes" id="UP001059617"/>
    </source>
</evidence>
<proteinExistence type="predicted"/>
<reference evidence="2" key="1">
    <citation type="submission" date="2021-04" db="EMBL/GenBank/DDBJ databases">
        <authorList>
            <person name="Hartkoorn R.C."/>
            <person name="Beaudoing E."/>
            <person name="Hot D."/>
        </authorList>
    </citation>
    <scope>NUCLEOTIDE SEQUENCE</scope>
    <source>
        <strain evidence="2">NRRL B-16292</strain>
    </source>
</reference>
<organism evidence="2 3">
    <name type="scientific">Dactylosporangium fulvum</name>
    <dbReference type="NCBI Taxonomy" id="53359"/>
    <lineage>
        <taxon>Bacteria</taxon>
        <taxon>Bacillati</taxon>
        <taxon>Actinomycetota</taxon>
        <taxon>Actinomycetes</taxon>
        <taxon>Micromonosporales</taxon>
        <taxon>Micromonosporaceae</taxon>
        <taxon>Dactylosporangium</taxon>
    </lineage>
</organism>
<sequence>MVERYTAAARAHLDRITAAGDPALALSPVVAADMYRLATALAEHDDLDGRFVLGWLHYYRYLALPEGQDQDDLGAAVQALATCFVFGPEPLPEPLLPLVAQAALPLVSAVYEHAMADPGPAAIDAAVGLTLRVVDVLPADHPQWIRFLVGLGLALGERFARTGAPEDLDAAIDTHQQAVDGTPAGHHDRPRYLTYLGLALRDRYTRDRDDQDLDATIRAHREAAGSAGLDGEDRAGYLDNLASALHARYERTGVPGDLDVAVSAFRRVLDATPAGHPRRGWRLYNLAVALTQRADRTGAADLDGAIVAYRQALDAAGPDERLRAQAVNNLGIVLRTRFDRHRDPHDLDAAVRHGRDAVAAANAGPADGAALTNLGVALKQRYEHGGGAQDINEAVEVSRQAVDATPPAHPDRGAVLNNLGLALLARYQRTGAVDDLDAAVDRFQESADATPPDQVAHSHRLGNLTDALRVRFERTESLPDLDRAIEAGRAAVDAAPPGHPGRASALTTLGALFQRRFDRSDTLADLDLAVDLARQALDAEPAKPRYLSHLANALRLRSQLTGSATDAADAVSAIRLAVDVAPAGDPNLPLYLSALGLALRQRFRTIGGDADLDAAIAVTRQAAGTQPADSPDRAGYLLNLGDMLRERFAATGTGAAEAVDVLAEVAYGAGATPAVRVDAARVAASLAAADGRRELAADLLERAVDELPFLTPRTLRRADQEFVLSRFGGMASDAAALVLSGATGGPGDQARAERAFRLLEAGRATLLGQALDARRTAGGATSPDEADPGPIVVFNVSRYGSDALLLTTAGLAHLPLPGLDARSVVEQSYELRQALHDAVSTDAGWQERAAAQDRISGVLEWLWDVAAGPVLDALRVPASGASPRRVWFVPGGMLSVLPLHAAGHHRPSAEGLSGRTVLDRVIVSYTPTVRALHHARRRPAAPAATAHALVVAMPTTPDGAPLPNAAEETAVLRDRLPGAVALVEPLRAEVLTGLAGCRIAHFACHGTSNPFDPARSALLLRDHAAGPLTVADLVALDLRDAGLAYLSACETALTPVLHLGEVEITGGAPPGTGGLADLIRAANRSRGLIDESIHLGSAFQLAGFRHVVGTLWEINDRIAVDVARAFYAGLAGEQDRPDPARSAGSLRQAVLAVRDRFPRTPTLWAAFLHSGA</sequence>
<dbReference type="SUPFAM" id="SSF48452">
    <property type="entry name" value="TPR-like"/>
    <property type="match status" value="2"/>
</dbReference>
<dbReference type="Pfam" id="PF13374">
    <property type="entry name" value="TPR_10"/>
    <property type="match status" value="1"/>
</dbReference>
<feature type="domain" description="CHAT" evidence="1">
    <location>
        <begin position="858"/>
        <end position="1172"/>
    </location>
</feature>
<evidence type="ECO:0000313" key="2">
    <source>
        <dbReference type="EMBL" id="UWP79160.1"/>
    </source>
</evidence>
<gene>
    <name evidence="2" type="ORF">Dfulv_28785</name>
</gene>
<evidence type="ECO:0000259" key="1">
    <source>
        <dbReference type="Pfam" id="PF12770"/>
    </source>
</evidence>
<dbReference type="InterPro" id="IPR011990">
    <property type="entry name" value="TPR-like_helical_dom_sf"/>
</dbReference>
<dbReference type="Gene3D" id="1.25.40.10">
    <property type="entry name" value="Tetratricopeptide repeat domain"/>
    <property type="match status" value="3"/>
</dbReference>
<dbReference type="PANTHER" id="PTHR19959">
    <property type="entry name" value="KINESIN LIGHT CHAIN"/>
    <property type="match status" value="1"/>
</dbReference>
<name>A0ABY5VPR0_9ACTN</name>
<dbReference type="SUPFAM" id="SSF81901">
    <property type="entry name" value="HCP-like"/>
    <property type="match status" value="1"/>
</dbReference>
<dbReference type="InterPro" id="IPR024983">
    <property type="entry name" value="CHAT_dom"/>
</dbReference>
<protein>
    <submittedName>
        <fullName evidence="2">CHAT domain-containing protein</fullName>
    </submittedName>
</protein>
<dbReference type="RefSeq" id="WP_259856710.1">
    <property type="nucleotide sequence ID" value="NZ_CP073720.1"/>
</dbReference>
<dbReference type="EMBL" id="CP073720">
    <property type="protein sequence ID" value="UWP79160.1"/>
    <property type="molecule type" value="Genomic_DNA"/>
</dbReference>
<reference evidence="2" key="2">
    <citation type="submission" date="2022-09" db="EMBL/GenBank/DDBJ databases">
        <title>Biosynthetic gene clusters of Dactylosporangioum fulvum.</title>
        <authorList>
            <person name="Caradec T."/>
        </authorList>
    </citation>
    <scope>NUCLEOTIDE SEQUENCE</scope>
    <source>
        <strain evidence="2">NRRL B-16292</strain>
    </source>
</reference>
<dbReference type="Proteomes" id="UP001059617">
    <property type="component" value="Chromosome"/>
</dbReference>
<accession>A0ABY5VPR0</accession>
<keyword evidence="3" id="KW-1185">Reference proteome</keyword>
<dbReference type="Pfam" id="PF12770">
    <property type="entry name" value="CHAT"/>
    <property type="match status" value="1"/>
</dbReference>